<protein>
    <submittedName>
        <fullName evidence="2">Uncharacterized protein</fullName>
    </submittedName>
</protein>
<dbReference type="AlphaFoldDB" id="A0A1D6MUN8"/>
<dbReference type="EMBL" id="CM007649">
    <property type="protein sequence ID" value="ONM32555.1"/>
    <property type="molecule type" value="Genomic_DNA"/>
</dbReference>
<feature type="compositionally biased region" description="Polar residues" evidence="1">
    <location>
        <begin position="46"/>
        <end position="76"/>
    </location>
</feature>
<feature type="region of interest" description="Disordered" evidence="1">
    <location>
        <begin position="37"/>
        <end position="96"/>
    </location>
</feature>
<proteinExistence type="predicted"/>
<feature type="compositionally biased region" description="Low complexity" evidence="1">
    <location>
        <begin position="84"/>
        <end position="96"/>
    </location>
</feature>
<dbReference type="InParanoid" id="A0A1D6MUN8"/>
<gene>
    <name evidence="2" type="ORF">ZEAMMB73_Zm00001d041159</name>
</gene>
<sequence>MLLHGRGEHLCRRSHALGATPTVSLISLLAGLLPPCAHHAGRHSQPLHTSLPTSRRPSLNSASPSTKSPRPCTATSPPRPCQGPLRTPTSSPSPATVSTVMIHSACPRAHRMYHVWAHTWARRSASSS</sequence>
<organism evidence="2">
    <name type="scientific">Zea mays</name>
    <name type="common">Maize</name>
    <dbReference type="NCBI Taxonomy" id="4577"/>
    <lineage>
        <taxon>Eukaryota</taxon>
        <taxon>Viridiplantae</taxon>
        <taxon>Streptophyta</taxon>
        <taxon>Embryophyta</taxon>
        <taxon>Tracheophyta</taxon>
        <taxon>Spermatophyta</taxon>
        <taxon>Magnoliopsida</taxon>
        <taxon>Liliopsida</taxon>
        <taxon>Poales</taxon>
        <taxon>Poaceae</taxon>
        <taxon>PACMAD clade</taxon>
        <taxon>Panicoideae</taxon>
        <taxon>Andropogonodae</taxon>
        <taxon>Andropogoneae</taxon>
        <taxon>Tripsacinae</taxon>
        <taxon>Zea</taxon>
    </lineage>
</organism>
<evidence type="ECO:0000313" key="2">
    <source>
        <dbReference type="EMBL" id="ONM32555.1"/>
    </source>
</evidence>
<reference evidence="2" key="1">
    <citation type="submission" date="2015-12" db="EMBL/GenBank/DDBJ databases">
        <title>Update maize B73 reference genome by single molecule sequencing technologies.</title>
        <authorList>
            <consortium name="Maize Genome Sequencing Project"/>
            <person name="Ware D."/>
        </authorList>
    </citation>
    <scope>NUCLEOTIDE SEQUENCE [LARGE SCALE GENOMIC DNA]</scope>
    <source>
        <tissue evidence="2">Seedling</tissue>
    </source>
</reference>
<evidence type="ECO:0000256" key="1">
    <source>
        <dbReference type="SAM" id="MobiDB-lite"/>
    </source>
</evidence>
<accession>A0A1D6MUN8</accession>
<name>A0A1D6MUN8_MAIZE</name>